<dbReference type="AlphaFoldDB" id="A0A939EZR7"/>
<feature type="domain" description="AB hydrolase-1" evidence="2">
    <location>
        <begin position="60"/>
        <end position="293"/>
    </location>
</feature>
<dbReference type="Pfam" id="PF12697">
    <property type="entry name" value="Abhydrolase_6"/>
    <property type="match status" value="1"/>
</dbReference>
<evidence type="ECO:0000313" key="4">
    <source>
        <dbReference type="Proteomes" id="UP000664144"/>
    </source>
</evidence>
<evidence type="ECO:0000259" key="2">
    <source>
        <dbReference type="Pfam" id="PF12697"/>
    </source>
</evidence>
<dbReference type="SUPFAM" id="SSF53474">
    <property type="entry name" value="alpha/beta-Hydrolases"/>
    <property type="match status" value="1"/>
</dbReference>
<organism evidence="3 4">
    <name type="scientific">Hymenobacter telluris</name>
    <dbReference type="NCBI Taxonomy" id="2816474"/>
    <lineage>
        <taxon>Bacteria</taxon>
        <taxon>Pseudomonadati</taxon>
        <taxon>Bacteroidota</taxon>
        <taxon>Cytophagia</taxon>
        <taxon>Cytophagales</taxon>
        <taxon>Hymenobacteraceae</taxon>
        <taxon>Hymenobacter</taxon>
    </lineage>
</organism>
<protein>
    <submittedName>
        <fullName evidence="3">Alpha/beta hydrolase</fullName>
    </submittedName>
</protein>
<keyword evidence="3" id="KW-0378">Hydrolase</keyword>
<keyword evidence="4" id="KW-1185">Reference proteome</keyword>
<proteinExistence type="inferred from homology"/>
<sequence>MRTPFMTSFTIPLASCSDKAANQFPDLFPLSAAVTVPTPSAVLERNNVRVFGKGEQVMMLCNGFGCSQHIWNRLTTALSTRYRLVLFDYVGSGGSDLSAYTPERYSSLAGYVQDVVDICQALDLRDVVLVGHSVGASIAMLATIAAPVHFSRLIALAASPYFLNEDDYYGGFSKEDVEQLLGLMKVDHDSWANLFANLLLGAENDALLSKELAQHFCNADSNIAQHFAHITFLSDCRTEMAHVPVPTLLVQCSQDIAAPSEVGAFLLDQIPQATLVTLSTTGHCPHLSAPLDTLRAMETFLAA</sequence>
<reference evidence="3" key="1">
    <citation type="submission" date="2021-03" db="EMBL/GenBank/DDBJ databases">
        <authorList>
            <person name="Kim M.K."/>
        </authorList>
    </citation>
    <scope>NUCLEOTIDE SEQUENCE</scope>
    <source>
        <strain evidence="3">BT186</strain>
    </source>
</reference>
<dbReference type="InterPro" id="IPR029058">
    <property type="entry name" value="AB_hydrolase_fold"/>
</dbReference>
<name>A0A939EZR7_9BACT</name>
<dbReference type="InterPro" id="IPR000073">
    <property type="entry name" value="AB_hydrolase_1"/>
</dbReference>
<dbReference type="PRINTS" id="PR00111">
    <property type="entry name" value="ABHYDROLASE"/>
</dbReference>
<evidence type="ECO:0000313" key="3">
    <source>
        <dbReference type="EMBL" id="MBO0358838.1"/>
    </source>
</evidence>
<dbReference type="EMBL" id="JAFLQZ010000007">
    <property type="protein sequence ID" value="MBO0358838.1"/>
    <property type="molecule type" value="Genomic_DNA"/>
</dbReference>
<evidence type="ECO:0000256" key="1">
    <source>
        <dbReference type="ARBA" id="ARBA00008645"/>
    </source>
</evidence>
<comment type="similarity">
    <text evidence="1">Belongs to the AB hydrolase superfamily.</text>
</comment>
<comment type="caution">
    <text evidence="3">The sequence shown here is derived from an EMBL/GenBank/DDBJ whole genome shotgun (WGS) entry which is preliminary data.</text>
</comment>
<dbReference type="Gene3D" id="3.40.50.1820">
    <property type="entry name" value="alpha/beta hydrolase"/>
    <property type="match status" value="1"/>
</dbReference>
<dbReference type="Proteomes" id="UP000664144">
    <property type="component" value="Unassembled WGS sequence"/>
</dbReference>
<gene>
    <name evidence="3" type="ORF">J0X19_12850</name>
</gene>
<dbReference type="PANTHER" id="PTHR43039">
    <property type="entry name" value="ESTERASE-RELATED"/>
    <property type="match status" value="1"/>
</dbReference>
<accession>A0A939EZR7</accession>
<dbReference type="RefSeq" id="WP_206984762.1">
    <property type="nucleotide sequence ID" value="NZ_JAFLQZ010000007.1"/>
</dbReference>
<dbReference type="GO" id="GO:0016787">
    <property type="term" value="F:hydrolase activity"/>
    <property type="evidence" value="ECO:0007669"/>
    <property type="project" value="UniProtKB-KW"/>
</dbReference>